<gene>
    <name evidence="1" type="ORF">SAMN05444394_1913</name>
</gene>
<proteinExistence type="predicted"/>
<name>A0A1N6EAY7_9BACT</name>
<keyword evidence="2" id="KW-1185">Reference proteome</keyword>
<dbReference type="OrthoDB" id="9762853at2"/>
<organism evidence="1 2">
    <name type="scientific">Algoriphagus halophilus</name>
    <dbReference type="NCBI Taxonomy" id="226505"/>
    <lineage>
        <taxon>Bacteria</taxon>
        <taxon>Pseudomonadati</taxon>
        <taxon>Bacteroidota</taxon>
        <taxon>Cytophagia</taxon>
        <taxon>Cytophagales</taxon>
        <taxon>Cyclobacteriaceae</taxon>
        <taxon>Algoriphagus</taxon>
    </lineage>
</organism>
<sequence length="1191" mass="135812">MKKGINQKGRLLTVLDPSYVKTDERTFLDLVQFTLKYAEKVKFFDLMNTPSATWKSMLMSDSVFIIGSIAEMDLNFYKKKHEELEFLRKESGAKKRKTIQEELTANSLSLVKNLFIWKELLIESEYHGALLKEILNASNFLIPRIKRLIPQQHRYSPQDFDLTAEEVIDDPSIDLNESFKMFFKNLMFVQEKASQKFEFSQVEPNFHPPHLGLILSFLKLFQLAQQELNKLLERHLDYYYQEVLGQTEKEKKPATAYVGISSKQLDQLEMGVPVDLTFSNKETVSFHTLTPVNLSAAKISEVWTIYRNSYQPFSDNILNDHSELNSIYDSCLFIGEGQETIDFSGRLEGYPLVMGEDQDDLGRFERNMNPSELGFVITSPVLNLADGKHKIHISIKFTPDSLVQFEEIMEALLSEKEKSEGGIRQEINSFIQAFINDAFITSITGKDGWVDLDYSYFLFHFEENTLELIVEPEGEKKKLVPFDPKIHFGLKGPIWPCIKLKVNNKASLPPMTPLELLEVVEVEVLTKSSEVSSGVQFSNQLGNLDTSNPFQPFGPIPSYDSYLKVKSPLILSSFLEKLSITIYWSGLPLARGGFETLYEVYPGEIKNDSFKAEILSVDGHLKGKKSDQKTQVFNLFETEKKVDGLYLVSKKQVDVNLDLLNPSIFPALGRDQTNLLEPSFYLKFSEPKDLAFGHDIYPELYTAASVRTGLFFRKHKEIPNVPYTPVIDHFDISYSNRAKENLARYSPNTQEAVKLFHVYPFGYDQVYPGKKKDFAYLLPQINQKGNLLLGLTNVQPNEIISIGIDLIPAFFLHTITKAPKITWEYLEDNVWYQLGNMLLEDSTKGLIHPGIIRIKFPSQISTENTKLPRGKFWLRISNEGNSDLNARIKSIFINACKIQESDGLIKQQGVVKREVTKIAIPSVKAIDKVSGPFGLRFLSDFLIEDQLKASTSELLRHRNRAIDGWDMERLILEEFPEIGRVMVYGRSDYPESIVCGSNVQVVVVPASFDSSQDIVSSLRVPFGLLQDIKSYLKGFLSAFSKVEVCNPVFEKLKVRCAVNFTDDLRAGYFRDLLEKELIAFLAPDPVKDISGKGFINSIYISEIQRFIENRPYVEFVTRLSVLQIIDVQGNHKIIDTAKSEFKIELLRTITPYAILTSAEDHLIEIITEDRLEEPKLAGIGDLTIDSDFIIK</sequence>
<evidence type="ECO:0000313" key="2">
    <source>
        <dbReference type="Proteomes" id="UP000185221"/>
    </source>
</evidence>
<dbReference type="RefSeq" id="WP_074224589.1">
    <property type="nucleotide sequence ID" value="NZ_FSRC01000001.1"/>
</dbReference>
<evidence type="ECO:0000313" key="1">
    <source>
        <dbReference type="EMBL" id="SIN80131.1"/>
    </source>
</evidence>
<protein>
    <recommendedName>
        <fullName evidence="3">Baseplate J-like protein</fullName>
    </recommendedName>
</protein>
<evidence type="ECO:0008006" key="3">
    <source>
        <dbReference type="Google" id="ProtNLM"/>
    </source>
</evidence>
<dbReference type="EMBL" id="FSRC01000001">
    <property type="protein sequence ID" value="SIN80131.1"/>
    <property type="molecule type" value="Genomic_DNA"/>
</dbReference>
<dbReference type="AlphaFoldDB" id="A0A1N6EAY7"/>
<dbReference type="Proteomes" id="UP000185221">
    <property type="component" value="Unassembled WGS sequence"/>
</dbReference>
<dbReference type="STRING" id="226505.SAMN05444394_1913"/>
<reference evidence="2" key="1">
    <citation type="submission" date="2016-11" db="EMBL/GenBank/DDBJ databases">
        <authorList>
            <person name="Varghese N."/>
            <person name="Submissions S."/>
        </authorList>
    </citation>
    <scope>NUCLEOTIDE SEQUENCE [LARGE SCALE GENOMIC DNA]</scope>
    <source>
        <strain evidence="2">DSM 15292</strain>
    </source>
</reference>
<accession>A0A1N6EAY7</accession>